<comment type="caution">
    <text evidence="1">The sequence shown here is derived from an EMBL/GenBank/DDBJ whole genome shotgun (WGS) entry which is preliminary data.</text>
</comment>
<evidence type="ECO:0000313" key="2">
    <source>
        <dbReference type="Proteomes" id="UP000587462"/>
    </source>
</evidence>
<evidence type="ECO:0000313" key="1">
    <source>
        <dbReference type="EMBL" id="NVK81545.1"/>
    </source>
</evidence>
<organism evidence="1 2">
    <name type="scientific">Streptomyces morookaense</name>
    <name type="common">Streptoverticillium morookaense</name>
    <dbReference type="NCBI Taxonomy" id="1970"/>
    <lineage>
        <taxon>Bacteria</taxon>
        <taxon>Bacillati</taxon>
        <taxon>Actinomycetota</taxon>
        <taxon>Actinomycetes</taxon>
        <taxon>Kitasatosporales</taxon>
        <taxon>Streptomycetaceae</taxon>
        <taxon>Streptomyces</taxon>
    </lineage>
</organism>
<accession>A0A7Y7B9J9</accession>
<sequence length="173" mass="19847">MDGIRDQMAGTRYPDSSVTPLTAMELRDALLAVNGPDVPFVVSQAHFADKADLVAEWQVWEPAYGSGSSPKHVERKFKVRMRFVPSIREVQSIDEQWTVTWAGNPGIWAESREYSRGQVIEVSWRGSYERGPDGRRHKVETFRYDTRAMKDPLRDTVVGAGWTWRGVMRMSKW</sequence>
<dbReference type="Proteomes" id="UP000587462">
    <property type="component" value="Unassembled WGS sequence"/>
</dbReference>
<proteinExistence type="predicted"/>
<dbReference type="RefSeq" id="WP_171086386.1">
    <property type="nucleotide sequence ID" value="NZ_JABBXF010000084.1"/>
</dbReference>
<dbReference type="EMBL" id="JABBXF010000084">
    <property type="protein sequence ID" value="NVK81545.1"/>
    <property type="molecule type" value="Genomic_DNA"/>
</dbReference>
<dbReference type="AlphaFoldDB" id="A0A7Y7B9J9"/>
<reference evidence="1 2" key="1">
    <citation type="submission" date="2020-04" db="EMBL/GenBank/DDBJ databases">
        <title>Draft Genome Sequence of Streptomyces morookaense DSM 40503, an 8-azaguanine-producing strain.</title>
        <authorList>
            <person name="Qi J."/>
            <person name="Gao J.-M."/>
        </authorList>
    </citation>
    <scope>NUCLEOTIDE SEQUENCE [LARGE SCALE GENOMIC DNA]</scope>
    <source>
        <strain evidence="1 2">DSM 40503</strain>
    </source>
</reference>
<gene>
    <name evidence="1" type="ORF">HG542_28400</name>
</gene>
<keyword evidence="2" id="KW-1185">Reference proteome</keyword>
<name>A0A7Y7B9J9_STRMO</name>
<protein>
    <submittedName>
        <fullName evidence="1">Uncharacterized protein</fullName>
    </submittedName>
</protein>